<evidence type="ECO:0000256" key="1">
    <source>
        <dbReference type="SAM" id="Coils"/>
    </source>
</evidence>
<evidence type="ECO:0000313" key="6">
    <source>
        <dbReference type="Proteomes" id="UP000675284"/>
    </source>
</evidence>
<proteinExistence type="predicted"/>
<dbReference type="RefSeq" id="WP_026679761.1">
    <property type="nucleotide sequence ID" value="NZ_BAAACY010000006.1"/>
</dbReference>
<feature type="coiled-coil region" evidence="1">
    <location>
        <begin position="184"/>
        <end position="211"/>
    </location>
</feature>
<evidence type="ECO:0000313" key="5">
    <source>
        <dbReference type="EMBL" id="MBR7797199.1"/>
    </source>
</evidence>
<dbReference type="EMBL" id="JAGSOT010000046">
    <property type="protein sequence ID" value="MBR7797199.1"/>
    <property type="molecule type" value="Genomic_DNA"/>
</dbReference>
<keyword evidence="5" id="KW-0687">Ribonucleoprotein</keyword>
<feature type="transmembrane region" description="Helical" evidence="2">
    <location>
        <begin position="16"/>
        <end position="41"/>
    </location>
</feature>
<keyword evidence="2" id="KW-0812">Transmembrane</keyword>
<dbReference type="AlphaFoldDB" id="A0A941DU04"/>
<feature type="transmembrane region" description="Helical" evidence="2">
    <location>
        <begin position="61"/>
        <end position="83"/>
    </location>
</feature>
<name>A0A941DU04_9BACI</name>
<dbReference type="GO" id="GO:0005840">
    <property type="term" value="C:ribosome"/>
    <property type="evidence" value="ECO:0007669"/>
    <property type="project" value="UniProtKB-KW"/>
</dbReference>
<feature type="domain" description="YqeB PH" evidence="4">
    <location>
        <begin position="6"/>
        <end position="156"/>
    </location>
</feature>
<keyword evidence="2" id="KW-0472">Membrane</keyword>
<dbReference type="Proteomes" id="UP000675284">
    <property type="component" value="Unassembled WGS sequence"/>
</dbReference>
<gene>
    <name evidence="5" type="ORF">KCX74_14255</name>
</gene>
<organism evidence="5 6">
    <name type="scientific">Virgibacillus salarius</name>
    <dbReference type="NCBI Taxonomy" id="447199"/>
    <lineage>
        <taxon>Bacteria</taxon>
        <taxon>Bacillati</taxon>
        <taxon>Bacillota</taxon>
        <taxon>Bacilli</taxon>
        <taxon>Bacillales</taxon>
        <taxon>Bacillaceae</taxon>
        <taxon>Virgibacillus</taxon>
    </lineage>
</organism>
<feature type="domain" description="Cysteinyl-tRNA ligase anticodon binding" evidence="3">
    <location>
        <begin position="175"/>
        <end position="222"/>
    </location>
</feature>
<keyword evidence="1" id="KW-0175">Coiled coil</keyword>
<keyword evidence="6" id="KW-1185">Reference proteome</keyword>
<dbReference type="InterPro" id="IPR056411">
    <property type="entry name" value="CysS_C"/>
</dbReference>
<protein>
    <submittedName>
        <fullName evidence="5">50S ribosomal protein L29</fullName>
    </submittedName>
</protein>
<keyword evidence="5" id="KW-0689">Ribosomal protein</keyword>
<comment type="caution">
    <text evidence="5">The sequence shown here is derived from an EMBL/GenBank/DDBJ whole genome shotgun (WGS) entry which is preliminary data.</text>
</comment>
<evidence type="ECO:0000259" key="4">
    <source>
        <dbReference type="Pfam" id="PF23494"/>
    </source>
</evidence>
<evidence type="ECO:0000259" key="3">
    <source>
        <dbReference type="Pfam" id="PF23493"/>
    </source>
</evidence>
<dbReference type="Pfam" id="PF23494">
    <property type="entry name" value="bPH_10"/>
    <property type="match status" value="1"/>
</dbReference>
<reference evidence="5" key="1">
    <citation type="submission" date="2021-04" db="EMBL/GenBank/DDBJ databases">
        <title>Isolation and polyphasic classification of algal microorganism.</title>
        <authorList>
            <person name="Wang S."/>
        </authorList>
    </citation>
    <scope>NUCLEOTIDE SEQUENCE</scope>
    <source>
        <strain evidence="5">720a</strain>
    </source>
</reference>
<dbReference type="InterPro" id="IPR057798">
    <property type="entry name" value="PH_YqeB"/>
</dbReference>
<keyword evidence="2" id="KW-1133">Transmembrane helix</keyword>
<evidence type="ECO:0000256" key="2">
    <source>
        <dbReference type="SAM" id="Phobius"/>
    </source>
</evidence>
<accession>A0A941DU04</accession>
<dbReference type="Pfam" id="PF23493">
    <property type="entry name" value="CysS_C"/>
    <property type="match status" value="1"/>
</dbReference>
<sequence>MLNEETVLGLKRFDKLFIIVISITVGGLLGWFIPVIIDWVLELPFVPMEGIISIIDSLNHFWVSVVATIVGVIAGIAFIVYVFHVTLKVKVSDKQITLILGEMRRDIHKQAISAIFMENKTLIILGENSKEIFREDLEVKKEEAKEAFLYYGYPWKNEDPFIKDYQRWELGNNQYPSDINSILYARERALKEDNEEEAKQLREDLAKLGVVIQDKQKAQYIRLIKQG</sequence>